<evidence type="ECO:0000256" key="1">
    <source>
        <dbReference type="ARBA" id="ARBA00001924"/>
    </source>
</evidence>
<comment type="cofactor">
    <cofactor evidence="10">
        <name>[2Fe-2S] cluster</name>
        <dbReference type="ChEBI" id="CHEBI:190135"/>
    </cofactor>
</comment>
<evidence type="ECO:0000256" key="2">
    <source>
        <dbReference type="ARBA" id="ARBA00001974"/>
    </source>
</evidence>
<evidence type="ECO:0000256" key="8">
    <source>
        <dbReference type="ARBA" id="ARBA00023014"/>
    </source>
</evidence>
<evidence type="ECO:0000313" key="12">
    <source>
        <dbReference type="Proteomes" id="UP000265000"/>
    </source>
</evidence>
<dbReference type="Gene3D" id="1.10.150.120">
    <property type="entry name" value="[2Fe-2S]-binding domain"/>
    <property type="match status" value="1"/>
</dbReference>
<dbReference type="GO" id="GO:0051537">
    <property type="term" value="F:2 iron, 2 sulfur cluster binding"/>
    <property type="evidence" value="ECO:0007669"/>
    <property type="project" value="UniProtKB-KW"/>
</dbReference>
<reference evidence="11" key="1">
    <citation type="submission" date="2025-08" db="UniProtKB">
        <authorList>
            <consortium name="Ensembl"/>
        </authorList>
    </citation>
    <scope>IDENTIFICATION</scope>
</reference>
<dbReference type="SUPFAM" id="SSF47741">
    <property type="entry name" value="CO dehydrogenase ISP C-domain like"/>
    <property type="match status" value="1"/>
</dbReference>
<comment type="similarity">
    <text evidence="3">Belongs to the xanthine dehydrogenase family.</text>
</comment>
<evidence type="ECO:0000256" key="5">
    <source>
        <dbReference type="ARBA" id="ARBA00022723"/>
    </source>
</evidence>
<dbReference type="Proteomes" id="UP000265000">
    <property type="component" value="Unplaced"/>
</dbReference>
<dbReference type="GeneTree" id="ENSGT00950000183114"/>
<comment type="cofactor">
    <cofactor evidence="1">
        <name>Mo-molybdopterin</name>
        <dbReference type="ChEBI" id="CHEBI:71302"/>
    </cofactor>
</comment>
<evidence type="ECO:0000256" key="10">
    <source>
        <dbReference type="ARBA" id="ARBA00034078"/>
    </source>
</evidence>
<proteinExistence type="inferred from homology"/>
<reference evidence="11" key="2">
    <citation type="submission" date="2025-09" db="UniProtKB">
        <authorList>
            <consortium name="Ensembl"/>
        </authorList>
    </citation>
    <scope>IDENTIFICATION</scope>
</reference>
<dbReference type="AlphaFoldDB" id="A0A3Q2QIP4"/>
<dbReference type="PROSITE" id="PS00197">
    <property type="entry name" value="2FE2S_FER_1"/>
    <property type="match status" value="1"/>
</dbReference>
<dbReference type="InterPro" id="IPR036010">
    <property type="entry name" value="2Fe-2S_ferredoxin-like_sf"/>
</dbReference>
<keyword evidence="4" id="KW-0001">2Fe-2S</keyword>
<keyword evidence="6" id="KW-0560">Oxidoreductase</keyword>
<dbReference type="Gene3D" id="3.30.43.10">
    <property type="entry name" value="Uridine Diphospho-n-acetylenolpyruvylglucosamine Reductase, domain 2"/>
    <property type="match status" value="1"/>
</dbReference>
<keyword evidence="7" id="KW-0408">Iron</keyword>
<dbReference type="InterPro" id="IPR016167">
    <property type="entry name" value="FAD-bd_PCMH_sub1"/>
</dbReference>
<keyword evidence="5" id="KW-0479">Metal-binding</keyword>
<dbReference type="Ensembl" id="ENSFHET00000000762.1">
    <property type="protein sequence ID" value="ENSFHEP00000027186.1"/>
    <property type="gene ID" value="ENSFHEG00000010560.1"/>
</dbReference>
<organism evidence="11 12">
    <name type="scientific">Fundulus heteroclitus</name>
    <name type="common">Killifish</name>
    <name type="synonym">Mummichog</name>
    <dbReference type="NCBI Taxonomy" id="8078"/>
    <lineage>
        <taxon>Eukaryota</taxon>
        <taxon>Metazoa</taxon>
        <taxon>Chordata</taxon>
        <taxon>Craniata</taxon>
        <taxon>Vertebrata</taxon>
        <taxon>Euteleostomi</taxon>
        <taxon>Actinopterygii</taxon>
        <taxon>Neopterygii</taxon>
        <taxon>Teleostei</taxon>
        <taxon>Neoteleostei</taxon>
        <taxon>Acanthomorphata</taxon>
        <taxon>Ovalentaria</taxon>
        <taxon>Atherinomorphae</taxon>
        <taxon>Cyprinodontiformes</taxon>
        <taxon>Fundulidae</taxon>
        <taxon>Fundulus</taxon>
    </lineage>
</organism>
<keyword evidence="12" id="KW-1185">Reference proteome</keyword>
<dbReference type="InterPro" id="IPR016208">
    <property type="entry name" value="Ald_Oxase/xanthine_DH-like"/>
</dbReference>
<dbReference type="InterPro" id="IPR006058">
    <property type="entry name" value="2Fe2S_fd_BS"/>
</dbReference>
<dbReference type="SUPFAM" id="SSF54292">
    <property type="entry name" value="2Fe-2S ferredoxin-like"/>
    <property type="match status" value="1"/>
</dbReference>
<evidence type="ECO:0000256" key="9">
    <source>
        <dbReference type="ARBA" id="ARBA00023027"/>
    </source>
</evidence>
<dbReference type="GO" id="GO:0005506">
    <property type="term" value="F:iron ion binding"/>
    <property type="evidence" value="ECO:0007669"/>
    <property type="project" value="InterPro"/>
</dbReference>
<keyword evidence="9" id="KW-0520">NAD</keyword>
<dbReference type="Gene3D" id="3.10.20.30">
    <property type="match status" value="1"/>
</dbReference>
<keyword evidence="8" id="KW-0411">Iron-sulfur</keyword>
<dbReference type="GO" id="GO:0016491">
    <property type="term" value="F:oxidoreductase activity"/>
    <property type="evidence" value="ECO:0007669"/>
    <property type="project" value="UniProtKB-KW"/>
</dbReference>
<dbReference type="PANTHER" id="PTHR45444:SF3">
    <property type="entry name" value="XANTHINE DEHYDROGENASE"/>
    <property type="match status" value="1"/>
</dbReference>
<name>A0A3Q2QIP4_FUNHE</name>
<evidence type="ECO:0000256" key="7">
    <source>
        <dbReference type="ARBA" id="ARBA00023004"/>
    </source>
</evidence>
<protein>
    <recommendedName>
        <fullName evidence="13">2Fe-2S ferredoxin-type domain-containing protein</fullName>
    </recommendedName>
</protein>
<dbReference type="PANTHER" id="PTHR45444">
    <property type="entry name" value="XANTHINE DEHYDROGENASE"/>
    <property type="match status" value="1"/>
</dbReference>
<dbReference type="FunFam" id="3.10.20.30:FF:000012">
    <property type="entry name" value="Xanthine dehydrogenase/oxidase"/>
    <property type="match status" value="1"/>
</dbReference>
<evidence type="ECO:0008006" key="13">
    <source>
        <dbReference type="Google" id="ProtNLM"/>
    </source>
</evidence>
<evidence type="ECO:0000256" key="4">
    <source>
        <dbReference type="ARBA" id="ARBA00022714"/>
    </source>
</evidence>
<comment type="cofactor">
    <cofactor evidence="2">
        <name>FAD</name>
        <dbReference type="ChEBI" id="CHEBI:57692"/>
    </cofactor>
</comment>
<dbReference type="InterPro" id="IPR036884">
    <property type="entry name" value="2Fe-2S-bd_dom_sf"/>
</dbReference>
<evidence type="ECO:0000313" key="11">
    <source>
        <dbReference type="Ensembl" id="ENSFHEP00000027186.1"/>
    </source>
</evidence>
<dbReference type="InterPro" id="IPR012675">
    <property type="entry name" value="Beta-grasp_dom_sf"/>
</dbReference>
<evidence type="ECO:0000256" key="3">
    <source>
        <dbReference type="ARBA" id="ARBA00006849"/>
    </source>
</evidence>
<evidence type="ECO:0000256" key="6">
    <source>
        <dbReference type="ARBA" id="ARBA00023002"/>
    </source>
</evidence>
<sequence>MSCSSSVLISPCRVLPVGLTGTKLGCAEGGCGACTVMVSRYQPASRRLLHCAVNACLAPLCSLHLVAVTTVEGIGSVARKSCCGSLNVLPGPTAHSVGNLCRCTGYRPILEGYKTFTVVRTPLHLFRLHQLSHTSPYFEPYDPTQEVIFPPELMVRSSRMLQGFRETRLSSA</sequence>
<accession>A0A3Q2QIP4</accession>